<reference evidence="8 9" key="1">
    <citation type="submission" date="2019-01" db="EMBL/GenBank/DDBJ databases">
        <authorList>
            <person name="Sayadi A."/>
        </authorList>
    </citation>
    <scope>NUCLEOTIDE SEQUENCE [LARGE SCALE GENOMIC DNA]</scope>
</reference>
<dbReference type="GO" id="GO:0005783">
    <property type="term" value="C:endoplasmic reticulum"/>
    <property type="evidence" value="ECO:0007669"/>
    <property type="project" value="TreeGrafter"/>
</dbReference>
<evidence type="ECO:0000313" key="9">
    <source>
        <dbReference type="Proteomes" id="UP000410492"/>
    </source>
</evidence>
<feature type="domain" description="SAC" evidence="7">
    <location>
        <begin position="1"/>
        <end position="86"/>
    </location>
</feature>
<dbReference type="EC" id="3.1.3.64" evidence="1"/>
<evidence type="ECO:0000259" key="7">
    <source>
        <dbReference type="PROSITE" id="PS50275"/>
    </source>
</evidence>
<dbReference type="InterPro" id="IPR002013">
    <property type="entry name" value="SAC_dom"/>
</dbReference>
<keyword evidence="9" id="KW-1185">Reference proteome</keyword>
<accession>A0A653BTG9</accession>
<dbReference type="PANTHER" id="PTHR45662">
    <property type="entry name" value="PHOSPHATIDYLINOSITIDE PHOSPHATASE SAC1"/>
    <property type="match status" value="1"/>
</dbReference>
<gene>
    <name evidence="8" type="ORF">CALMAC_LOCUS3636</name>
</gene>
<name>A0A653BTG9_CALMS</name>
<proteinExistence type="predicted"/>
<organism evidence="8 9">
    <name type="scientific">Callosobruchus maculatus</name>
    <name type="common">Southern cowpea weevil</name>
    <name type="synonym">Pulse bruchid</name>
    <dbReference type="NCBI Taxonomy" id="64391"/>
    <lineage>
        <taxon>Eukaryota</taxon>
        <taxon>Metazoa</taxon>
        <taxon>Ecdysozoa</taxon>
        <taxon>Arthropoda</taxon>
        <taxon>Hexapoda</taxon>
        <taxon>Insecta</taxon>
        <taxon>Pterygota</taxon>
        <taxon>Neoptera</taxon>
        <taxon>Endopterygota</taxon>
        <taxon>Coleoptera</taxon>
        <taxon>Polyphaga</taxon>
        <taxon>Cucujiformia</taxon>
        <taxon>Chrysomeloidea</taxon>
        <taxon>Chrysomelidae</taxon>
        <taxon>Bruchinae</taxon>
        <taxon>Bruchini</taxon>
        <taxon>Callosobruchus</taxon>
    </lineage>
</organism>
<comment type="catalytic activity">
    <reaction evidence="3">
        <text>a 1,2-diacyl-sn-glycero-3-phospho-(1D-myo-inositol 4-phosphate) + H2O = a 1,2-diacyl-sn-glycero-3-phospho-(1D-myo-inositol) + phosphate</text>
        <dbReference type="Rhea" id="RHEA:55652"/>
        <dbReference type="ChEBI" id="CHEBI:15377"/>
        <dbReference type="ChEBI" id="CHEBI:43474"/>
        <dbReference type="ChEBI" id="CHEBI:57880"/>
        <dbReference type="ChEBI" id="CHEBI:58178"/>
    </reaction>
    <physiologicalReaction direction="left-to-right" evidence="3">
        <dbReference type="Rhea" id="RHEA:55653"/>
    </physiologicalReaction>
</comment>
<dbReference type="PROSITE" id="PS50275">
    <property type="entry name" value="SAC"/>
    <property type="match status" value="1"/>
</dbReference>
<evidence type="ECO:0000256" key="1">
    <source>
        <dbReference type="ARBA" id="ARBA00013038"/>
    </source>
</evidence>
<dbReference type="GO" id="GO:0046856">
    <property type="term" value="P:phosphatidylinositol dephosphorylation"/>
    <property type="evidence" value="ECO:0007669"/>
    <property type="project" value="TreeGrafter"/>
</dbReference>
<sequence>MGFFLMLRDGTLSSLQEGVFRTNCIDCLDRTNVVQSMLAHRNLEIVLKKLNILQQNQHLEEQISFEVLFKNVWADNADVISIQYSGTGALKTDFTRTGKRSRVGLLKDGLNSLQRYYKNNLMDGFRQDAIDLFLGEQLLFL</sequence>
<evidence type="ECO:0000256" key="2">
    <source>
        <dbReference type="ARBA" id="ARBA00036631"/>
    </source>
</evidence>
<evidence type="ECO:0000313" key="8">
    <source>
        <dbReference type="EMBL" id="VEN38904.1"/>
    </source>
</evidence>
<evidence type="ECO:0000256" key="6">
    <source>
        <dbReference type="ARBA" id="ARBA00041911"/>
    </source>
</evidence>
<dbReference type="OrthoDB" id="405996at2759"/>
<evidence type="ECO:0000256" key="5">
    <source>
        <dbReference type="ARBA" id="ARBA00041396"/>
    </source>
</evidence>
<dbReference type="EMBL" id="CAACVG010005048">
    <property type="protein sequence ID" value="VEN38904.1"/>
    <property type="molecule type" value="Genomic_DNA"/>
</dbReference>
<comment type="catalytic activity">
    <reaction evidence="2">
        <text>a 1,2-diacyl-sn-glycero-3-phospho-(1D-myo-inositol-3-phosphate) + H2O = a 1,2-diacyl-sn-glycero-3-phospho-(1D-myo-inositol) + phosphate</text>
        <dbReference type="Rhea" id="RHEA:12316"/>
        <dbReference type="ChEBI" id="CHEBI:15377"/>
        <dbReference type="ChEBI" id="CHEBI:43474"/>
        <dbReference type="ChEBI" id="CHEBI:57880"/>
        <dbReference type="ChEBI" id="CHEBI:58088"/>
        <dbReference type="EC" id="3.1.3.64"/>
    </reaction>
    <physiologicalReaction direction="left-to-right" evidence="2">
        <dbReference type="Rhea" id="RHEA:12317"/>
    </physiologicalReaction>
</comment>
<dbReference type="Proteomes" id="UP000410492">
    <property type="component" value="Unassembled WGS sequence"/>
</dbReference>
<feature type="non-terminal residue" evidence="8">
    <location>
        <position position="141"/>
    </location>
</feature>
<dbReference type="PANTHER" id="PTHR45662:SF2">
    <property type="entry name" value="PHOSPHATIDYLINOSITOL-3-PHOSPHATASE SAC1"/>
    <property type="match status" value="1"/>
</dbReference>
<evidence type="ECO:0000256" key="4">
    <source>
        <dbReference type="ARBA" id="ARBA00040795"/>
    </source>
</evidence>
<dbReference type="GO" id="GO:0043812">
    <property type="term" value="F:phosphatidylinositol-4-phosphate phosphatase activity"/>
    <property type="evidence" value="ECO:0007669"/>
    <property type="project" value="TreeGrafter"/>
</dbReference>
<evidence type="ECO:0000256" key="3">
    <source>
        <dbReference type="ARBA" id="ARBA00036807"/>
    </source>
</evidence>
<dbReference type="GO" id="GO:0004438">
    <property type="term" value="F:phosphatidylinositol-3-phosphate phosphatase activity"/>
    <property type="evidence" value="ECO:0007669"/>
    <property type="project" value="UniProtKB-EC"/>
</dbReference>
<dbReference type="AlphaFoldDB" id="A0A653BTG9"/>
<protein>
    <recommendedName>
        <fullName evidence="4">Phosphatidylinositol-3-phosphatase SAC1</fullName>
        <ecNumber evidence="1">3.1.3.64</ecNumber>
    </recommendedName>
    <alternativeName>
        <fullName evidence="6">Phosphatidylinositol-4-phosphate phosphatase</fullName>
    </alternativeName>
    <alternativeName>
        <fullName evidence="5">Suppressor of actin mutations 1-like protein</fullName>
    </alternativeName>
</protein>